<dbReference type="EMBL" id="JAGRRH010000003">
    <property type="protein sequence ID" value="KAG7371988.1"/>
    <property type="molecule type" value="Genomic_DNA"/>
</dbReference>
<gene>
    <name evidence="1" type="ORF">IV203_018131</name>
</gene>
<name>A0A9K3M1L0_9STRA</name>
<proteinExistence type="predicted"/>
<reference evidence="1" key="1">
    <citation type="journal article" date="2021" name="Sci. Rep.">
        <title>Diploid genomic architecture of Nitzschia inconspicua, an elite biomass production diatom.</title>
        <authorList>
            <person name="Oliver A."/>
            <person name="Podell S."/>
            <person name="Pinowska A."/>
            <person name="Traller J.C."/>
            <person name="Smith S.R."/>
            <person name="McClure R."/>
            <person name="Beliaev A."/>
            <person name="Bohutskyi P."/>
            <person name="Hill E.A."/>
            <person name="Rabines A."/>
            <person name="Zheng H."/>
            <person name="Allen L.Z."/>
            <person name="Kuo A."/>
            <person name="Grigoriev I.V."/>
            <person name="Allen A.E."/>
            <person name="Hazlebeck D."/>
            <person name="Allen E.E."/>
        </authorList>
    </citation>
    <scope>NUCLEOTIDE SEQUENCE</scope>
    <source>
        <strain evidence="1">Hildebrandi</strain>
    </source>
</reference>
<comment type="caution">
    <text evidence="1">The sequence shown here is derived from an EMBL/GenBank/DDBJ whole genome shotgun (WGS) entry which is preliminary data.</text>
</comment>
<dbReference type="Pfam" id="PF13911">
    <property type="entry name" value="AhpC-TSA_2"/>
    <property type="match status" value="1"/>
</dbReference>
<reference evidence="1" key="2">
    <citation type="submission" date="2021-04" db="EMBL/GenBank/DDBJ databases">
        <authorList>
            <person name="Podell S."/>
        </authorList>
    </citation>
    <scope>NUCLEOTIDE SEQUENCE</scope>
    <source>
        <strain evidence="1">Hildebrandi</strain>
    </source>
</reference>
<evidence type="ECO:0000313" key="2">
    <source>
        <dbReference type="Proteomes" id="UP000693970"/>
    </source>
</evidence>
<accession>A0A9K3M1L0</accession>
<dbReference type="InterPro" id="IPR032801">
    <property type="entry name" value="PXL2A/B/C"/>
</dbReference>
<evidence type="ECO:0000313" key="1">
    <source>
        <dbReference type="EMBL" id="KAG7371988.1"/>
    </source>
</evidence>
<dbReference type="OrthoDB" id="40962at2759"/>
<dbReference type="AlphaFoldDB" id="A0A9K3M1L0"/>
<keyword evidence="2" id="KW-1185">Reference proteome</keyword>
<protein>
    <submittedName>
        <fullName evidence="1">AhpC/TSA antioxidant enzyme</fullName>
    </submittedName>
</protein>
<organism evidence="1 2">
    <name type="scientific">Nitzschia inconspicua</name>
    <dbReference type="NCBI Taxonomy" id="303405"/>
    <lineage>
        <taxon>Eukaryota</taxon>
        <taxon>Sar</taxon>
        <taxon>Stramenopiles</taxon>
        <taxon>Ochrophyta</taxon>
        <taxon>Bacillariophyta</taxon>
        <taxon>Bacillariophyceae</taxon>
        <taxon>Bacillariophycidae</taxon>
        <taxon>Bacillariales</taxon>
        <taxon>Bacillariaceae</taxon>
        <taxon>Nitzschia</taxon>
    </lineage>
</organism>
<dbReference type="Proteomes" id="UP000693970">
    <property type="component" value="Unassembled WGS sequence"/>
</dbReference>
<sequence length="283" mass="31757">MMNQKQATVTICEERRLARGRGHCNKVNFVGTDNSVAPSTTEVSESADDGTDALSQHVLSSSLSLSRNFPLPKALVKSMPKIYKEKLEPIDMRFGVVRNEGYSISVRKCHKKVLSTRQFSRRAKASVAFIVKRPGCIICKEQGLMLQELVQSFPENRVAAWAVVKEIDVDNDGLTALYQNFFRFPFFLDKKMKLYKAMGKNIINPFKFFYNISKNGARKRIADKGIEGTFIGKGEGLILGGVLIFDAKGTIRYAYQEKSAAEELPIEEFRCALNAIIADHESQ</sequence>